<name>A0A1Y2LVA4_EPING</name>
<feature type="region of interest" description="Disordered" evidence="1">
    <location>
        <begin position="1"/>
        <end position="119"/>
    </location>
</feature>
<accession>A0A1Y2LVA4</accession>
<organism evidence="2 3">
    <name type="scientific">Epicoccum nigrum</name>
    <name type="common">Soil fungus</name>
    <name type="synonym">Epicoccum purpurascens</name>
    <dbReference type="NCBI Taxonomy" id="105696"/>
    <lineage>
        <taxon>Eukaryota</taxon>
        <taxon>Fungi</taxon>
        <taxon>Dikarya</taxon>
        <taxon>Ascomycota</taxon>
        <taxon>Pezizomycotina</taxon>
        <taxon>Dothideomycetes</taxon>
        <taxon>Pleosporomycetidae</taxon>
        <taxon>Pleosporales</taxon>
        <taxon>Pleosporineae</taxon>
        <taxon>Didymellaceae</taxon>
        <taxon>Epicoccum</taxon>
    </lineage>
</organism>
<reference evidence="2 3" key="1">
    <citation type="journal article" date="2017" name="Genome Announc.">
        <title>Genome sequence of the saprophytic ascomycete Epicoccum nigrum ICMP 19927 strain isolated from New Zealand.</title>
        <authorList>
            <person name="Fokin M."/>
            <person name="Fleetwood D."/>
            <person name="Weir B.S."/>
            <person name="Villas-Boas S.G."/>
        </authorList>
    </citation>
    <scope>NUCLEOTIDE SEQUENCE [LARGE SCALE GENOMIC DNA]</scope>
    <source>
        <strain evidence="2 3">ICMP 19927</strain>
    </source>
</reference>
<feature type="compositionally biased region" description="Polar residues" evidence="1">
    <location>
        <begin position="96"/>
        <end position="105"/>
    </location>
</feature>
<feature type="compositionally biased region" description="Basic residues" evidence="1">
    <location>
        <begin position="64"/>
        <end position="74"/>
    </location>
</feature>
<dbReference type="STRING" id="105696.A0A1Y2LVA4"/>
<evidence type="ECO:0000313" key="2">
    <source>
        <dbReference type="EMBL" id="OSS47781.1"/>
    </source>
</evidence>
<dbReference type="Proteomes" id="UP000193240">
    <property type="component" value="Unassembled WGS sequence"/>
</dbReference>
<protein>
    <submittedName>
        <fullName evidence="2">Uncharacterized protein</fullName>
    </submittedName>
</protein>
<dbReference type="InParanoid" id="A0A1Y2LVA4"/>
<dbReference type="AlphaFoldDB" id="A0A1Y2LVA4"/>
<dbReference type="EMBL" id="KZ107847">
    <property type="protein sequence ID" value="OSS47781.1"/>
    <property type="molecule type" value="Genomic_DNA"/>
</dbReference>
<evidence type="ECO:0000313" key="3">
    <source>
        <dbReference type="Proteomes" id="UP000193240"/>
    </source>
</evidence>
<keyword evidence="3" id="KW-1185">Reference proteome</keyword>
<dbReference type="PANTHER" id="PTHR42345">
    <property type="entry name" value="TPR_REGION DOMAIN-CONTAINING PROTEIN"/>
    <property type="match status" value="1"/>
</dbReference>
<feature type="compositionally biased region" description="Basic and acidic residues" evidence="1">
    <location>
        <begin position="10"/>
        <end position="25"/>
    </location>
</feature>
<gene>
    <name evidence="2" type="ORF">B5807_06565</name>
</gene>
<proteinExistence type="predicted"/>
<sequence length="275" mass="30603">MNSNAARWEQPYDARREGQYSEPHAHLPYAFPEQPTARLAEGFDQLSIRKLPKTRTSPVATRTKIVRHGSHKGPPRPSSSGGEAYLPPHRAFASNARATSYSQPTPLEEFRGSGQWPPRGYRQDDALEAQQAEELVCSGTSMFRGCATAIHNAPAGYKRFYATVEGEYQGKTDRAAFQKDAYKAITLDLLSASKDRLPWSSLEQPCMAYAAGKSAGTTTLNFWAMKSSTNPPKIERTSTAVPRKMKLLQILDRLQSLEEGFEEDVSLESHLQDTH</sequence>
<evidence type="ECO:0000256" key="1">
    <source>
        <dbReference type="SAM" id="MobiDB-lite"/>
    </source>
</evidence>
<dbReference type="PANTHER" id="PTHR42345:SF1">
    <property type="entry name" value="VTC DOMAIN-CONTAINING PROTEIN"/>
    <property type="match status" value="1"/>
</dbReference>